<name>A0A256EZ27_9HYPH</name>
<organism evidence="1 2">
    <name type="scientific">Brucella grignonensis</name>
    <dbReference type="NCBI Taxonomy" id="94627"/>
    <lineage>
        <taxon>Bacteria</taxon>
        <taxon>Pseudomonadati</taxon>
        <taxon>Pseudomonadota</taxon>
        <taxon>Alphaproteobacteria</taxon>
        <taxon>Hyphomicrobiales</taxon>
        <taxon>Brucellaceae</taxon>
        <taxon>Brucella/Ochrobactrum group</taxon>
        <taxon>Brucella</taxon>
    </lineage>
</organism>
<protein>
    <submittedName>
        <fullName evidence="1">Uncharacterized protein</fullName>
    </submittedName>
</protein>
<gene>
    <name evidence="1" type="ORF">CEV33_3433</name>
</gene>
<dbReference type="Proteomes" id="UP000216478">
    <property type="component" value="Unassembled WGS sequence"/>
</dbReference>
<evidence type="ECO:0000313" key="1">
    <source>
        <dbReference type="EMBL" id="OYR07862.1"/>
    </source>
</evidence>
<accession>A0A256EZ27</accession>
<dbReference type="AlphaFoldDB" id="A0A256EZ27"/>
<comment type="caution">
    <text evidence="1">The sequence shown here is derived from an EMBL/GenBank/DDBJ whole genome shotgun (WGS) entry which is preliminary data.</text>
</comment>
<reference evidence="1 2" key="1">
    <citation type="submission" date="2017-07" db="EMBL/GenBank/DDBJ databases">
        <title>Phylogenetic study on the rhizospheric bacterium Ochrobactrum sp. A44.</title>
        <authorList>
            <person name="Krzyzanowska D.M."/>
            <person name="Ossowicki A."/>
            <person name="Rajewska M."/>
            <person name="Maciag T."/>
            <person name="Kaczynski Z."/>
            <person name="Czerwicka M."/>
            <person name="Jafra S."/>
        </authorList>
    </citation>
    <scope>NUCLEOTIDE SEQUENCE [LARGE SCALE GENOMIC DNA]</scope>
    <source>
        <strain evidence="1 2">OgA9a</strain>
    </source>
</reference>
<keyword evidence="2" id="KW-1185">Reference proteome</keyword>
<proteinExistence type="predicted"/>
<dbReference type="EMBL" id="NNRL01000168">
    <property type="protein sequence ID" value="OYR07862.1"/>
    <property type="molecule type" value="Genomic_DNA"/>
</dbReference>
<evidence type="ECO:0000313" key="2">
    <source>
        <dbReference type="Proteomes" id="UP000216478"/>
    </source>
</evidence>
<sequence>MYTQMLRNKQVNDWSLKSGKAGSRLPFLLPETGLPKCGGKQEVHLV</sequence>